<gene>
    <name evidence="2" type="ORF">ACFFTP_22055</name>
</gene>
<name>A0ABV5QTJ5_9ACTN</name>
<feature type="region of interest" description="Disordered" evidence="1">
    <location>
        <begin position="1"/>
        <end position="52"/>
    </location>
</feature>
<evidence type="ECO:0000256" key="1">
    <source>
        <dbReference type="SAM" id="MobiDB-lite"/>
    </source>
</evidence>
<dbReference type="RefSeq" id="WP_345484691.1">
    <property type="nucleotide sequence ID" value="NZ_BAAAWU010000001.1"/>
</dbReference>
<keyword evidence="3" id="KW-1185">Reference proteome</keyword>
<proteinExistence type="predicted"/>
<evidence type="ECO:0000313" key="3">
    <source>
        <dbReference type="Proteomes" id="UP001589716"/>
    </source>
</evidence>
<evidence type="ECO:0000313" key="2">
    <source>
        <dbReference type="EMBL" id="MFB9556863.1"/>
    </source>
</evidence>
<comment type="caution">
    <text evidence="2">The sequence shown here is derived from an EMBL/GenBank/DDBJ whole genome shotgun (WGS) entry which is preliminary data.</text>
</comment>
<accession>A0ABV5QTJ5</accession>
<protein>
    <submittedName>
        <fullName evidence="2">Uncharacterized protein</fullName>
    </submittedName>
</protein>
<reference evidence="2 3" key="1">
    <citation type="submission" date="2024-09" db="EMBL/GenBank/DDBJ databases">
        <authorList>
            <person name="Sun Q."/>
            <person name="Mori K."/>
        </authorList>
    </citation>
    <scope>NUCLEOTIDE SEQUENCE [LARGE SCALE GENOMIC DNA]</scope>
    <source>
        <strain evidence="2 3">JCM 4414</strain>
    </source>
</reference>
<dbReference type="EMBL" id="JBHMCT010000013">
    <property type="protein sequence ID" value="MFB9556863.1"/>
    <property type="molecule type" value="Genomic_DNA"/>
</dbReference>
<feature type="region of interest" description="Disordered" evidence="1">
    <location>
        <begin position="391"/>
        <end position="422"/>
    </location>
</feature>
<organism evidence="2 3">
    <name type="scientific">Streptomyces roseoviridis</name>
    <dbReference type="NCBI Taxonomy" id="67361"/>
    <lineage>
        <taxon>Bacteria</taxon>
        <taxon>Bacillati</taxon>
        <taxon>Actinomycetota</taxon>
        <taxon>Actinomycetes</taxon>
        <taxon>Kitasatosporales</taxon>
        <taxon>Streptomycetaceae</taxon>
        <taxon>Streptomyces</taxon>
    </lineage>
</organism>
<dbReference type="Proteomes" id="UP001589716">
    <property type="component" value="Unassembled WGS sequence"/>
</dbReference>
<feature type="compositionally biased region" description="Polar residues" evidence="1">
    <location>
        <begin position="1"/>
        <end position="12"/>
    </location>
</feature>
<feature type="compositionally biased region" description="Low complexity" evidence="1">
    <location>
        <begin position="413"/>
        <end position="422"/>
    </location>
</feature>
<feature type="compositionally biased region" description="Low complexity" evidence="1">
    <location>
        <begin position="15"/>
        <end position="39"/>
    </location>
</feature>
<sequence>MPSTDSPRSPSATCAPASFSTSPTGSSTSSASTCSQPSTLRPARSGTSTERNIPLNLSEVARLAGARGNPTARPSNTEITLFTSDRDGVVGHVDGDNWRWARTAMDLAGFHKTDEGHHTLPLDDVDRAREVLITLHVVSEIAGVRINSSSDKYIGDFARDLAEHLAGPWTVRVENYALKVWQEDLAACLWSTGYVADTLDQHRVRRTAILQRDDGTELTVLKDPRRDVYHVGALHPRDQMPDDFVAPPPGVTVQPAPSAAAHVIRGRLLPAYTRAVLHSRANSLADDLTWVRETYEAGTIPEPPPAVLVDAFTRFTTAAPHVVAAVRDLGTLDEHETAFLKQVDDMVGTPAPATSTPRVVPHADPLAWWLIEGGDGLVTLAHRTIADAKPPAGAASTATKAIGPPRALPPAPARSSSATPCL</sequence>